<sequence length="64" mass="6954">MESRVMGNCHARFGAGENLEMISKSYLSLKVSTPQATVGVAPIECDLFVGGKKSTHNRKNMIVN</sequence>
<keyword evidence="2" id="KW-1185">Reference proteome</keyword>
<name>A0ABX6JGH6_9FIRM</name>
<dbReference type="Proteomes" id="UP000464715">
    <property type="component" value="Chromosome"/>
</dbReference>
<gene>
    <name evidence="1" type="ORF">GXM18_21860</name>
</gene>
<evidence type="ECO:0000313" key="1">
    <source>
        <dbReference type="EMBL" id="QIB57257.1"/>
    </source>
</evidence>
<protein>
    <submittedName>
        <fullName evidence="1">Uncharacterized protein</fullName>
    </submittedName>
</protein>
<dbReference type="EMBL" id="CP048626">
    <property type="protein sequence ID" value="QIB57257.1"/>
    <property type="molecule type" value="Genomic_DNA"/>
</dbReference>
<dbReference type="GeneID" id="75054634"/>
<accession>A0ABX6JGH6</accession>
<organism evidence="1 2">
    <name type="scientific">Blautia producta ATCC 27340 = DSM 2950</name>
    <dbReference type="NCBI Taxonomy" id="1121114"/>
    <lineage>
        <taxon>Bacteria</taxon>
        <taxon>Bacillati</taxon>
        <taxon>Bacillota</taxon>
        <taxon>Clostridia</taxon>
        <taxon>Lachnospirales</taxon>
        <taxon>Lachnospiraceae</taxon>
        <taxon>Blautia</taxon>
    </lineage>
</organism>
<proteinExistence type="predicted"/>
<dbReference type="RefSeq" id="WP_018597207.1">
    <property type="nucleotide sequence ID" value="NZ_AUUC01000049.1"/>
</dbReference>
<reference evidence="1 2" key="1">
    <citation type="submission" date="2020-02" db="EMBL/GenBank/DDBJ databases">
        <title>Complete genome sequence of Blautia producta JCM 1471(T).</title>
        <authorList>
            <person name="Tourlousse D.M."/>
            <person name="Sakamoto M."/>
            <person name="Miura T."/>
            <person name="Narita K."/>
            <person name="Ohashi A."/>
            <person name="Uchino Y."/>
            <person name="Yamazoe A."/>
            <person name="Kameyama K."/>
            <person name="Terauchi J."/>
            <person name="Ohkuma M."/>
            <person name="Kawasaki H."/>
            <person name="Sekiguchi Y."/>
        </authorList>
    </citation>
    <scope>NUCLEOTIDE SEQUENCE [LARGE SCALE GENOMIC DNA]</scope>
    <source>
        <strain evidence="1 2">JCM 1471</strain>
    </source>
</reference>
<evidence type="ECO:0000313" key="2">
    <source>
        <dbReference type="Proteomes" id="UP000464715"/>
    </source>
</evidence>